<evidence type="ECO:0000256" key="1">
    <source>
        <dbReference type="ARBA" id="ARBA00003416"/>
    </source>
</evidence>
<keyword evidence="4" id="KW-0233">DNA recombination</keyword>
<dbReference type="PANTHER" id="PTHR30563:SF0">
    <property type="entry name" value="DNA RECOMBINATION PROTEIN RMUC"/>
    <property type="match status" value="1"/>
</dbReference>
<name>C0QKG7_DESAH</name>
<evidence type="ECO:0000256" key="5">
    <source>
        <dbReference type="SAM" id="Phobius"/>
    </source>
</evidence>
<gene>
    <name evidence="6" type="ordered locus">HRM2_09250</name>
</gene>
<proteinExistence type="inferred from homology"/>
<evidence type="ECO:0000313" key="7">
    <source>
        <dbReference type="Proteomes" id="UP000000442"/>
    </source>
</evidence>
<dbReference type="RefSeq" id="WP_012663278.1">
    <property type="nucleotide sequence ID" value="NC_012108.1"/>
</dbReference>
<dbReference type="InterPro" id="IPR003798">
    <property type="entry name" value="DNA_recombination_RmuC"/>
</dbReference>
<dbReference type="Proteomes" id="UP000000442">
    <property type="component" value="Chromosome"/>
</dbReference>
<organism evidence="6 7">
    <name type="scientific">Desulforapulum autotrophicum (strain ATCC 43914 / DSM 3382 / VKM B-1955 / HRM2)</name>
    <name type="common">Desulfobacterium autotrophicum</name>
    <dbReference type="NCBI Taxonomy" id="177437"/>
    <lineage>
        <taxon>Bacteria</taxon>
        <taxon>Pseudomonadati</taxon>
        <taxon>Thermodesulfobacteriota</taxon>
        <taxon>Desulfobacteria</taxon>
        <taxon>Desulfobacterales</taxon>
        <taxon>Desulfobacteraceae</taxon>
        <taxon>Desulforapulum</taxon>
    </lineage>
</organism>
<comment type="similarity">
    <text evidence="2">Belongs to the RmuC family.</text>
</comment>
<dbReference type="KEGG" id="dat:HRM2_09250"/>
<keyword evidence="5" id="KW-0812">Transmembrane</keyword>
<reference evidence="6 7" key="1">
    <citation type="journal article" date="2009" name="Environ. Microbiol.">
        <title>Genome sequence of Desulfobacterium autotrophicum HRM2, a marine sulfate reducer oxidizing organic carbon completely to carbon dioxide.</title>
        <authorList>
            <person name="Strittmatter A.W."/>
            <person name="Liesegang H."/>
            <person name="Rabus R."/>
            <person name="Decker I."/>
            <person name="Amann J."/>
            <person name="Andres S."/>
            <person name="Henne A."/>
            <person name="Fricke W.F."/>
            <person name="Martinez-Arias R."/>
            <person name="Bartels D."/>
            <person name="Goesmann A."/>
            <person name="Krause L."/>
            <person name="Puehler A."/>
            <person name="Klenk H.P."/>
            <person name="Richter M."/>
            <person name="Schuler M."/>
            <person name="Gloeckner F.O."/>
            <person name="Meyerdierks A."/>
            <person name="Gottschalk G."/>
            <person name="Amann R."/>
        </authorList>
    </citation>
    <scope>NUCLEOTIDE SEQUENCE [LARGE SCALE GENOMIC DNA]</scope>
    <source>
        <strain evidence="7">ATCC 43914 / DSM 3382 / HRM2</strain>
    </source>
</reference>
<evidence type="ECO:0000256" key="2">
    <source>
        <dbReference type="ARBA" id="ARBA00009840"/>
    </source>
</evidence>
<dbReference type="HOGENOM" id="CLU_024057_1_0_7"/>
<dbReference type="eggNOG" id="COG1322">
    <property type="taxonomic scope" value="Bacteria"/>
</dbReference>
<accession>C0QKG7</accession>
<dbReference type="PANTHER" id="PTHR30563">
    <property type="entry name" value="DNA RECOMBINATION PROTEIN RMUC"/>
    <property type="match status" value="1"/>
</dbReference>
<feature type="transmembrane region" description="Helical" evidence="5">
    <location>
        <begin position="15"/>
        <end position="37"/>
    </location>
</feature>
<dbReference type="Pfam" id="PF02646">
    <property type="entry name" value="RmuC"/>
    <property type="match status" value="1"/>
</dbReference>
<evidence type="ECO:0008006" key="8">
    <source>
        <dbReference type="Google" id="ProtNLM"/>
    </source>
</evidence>
<keyword evidence="5" id="KW-1133">Transmembrane helix</keyword>
<sequence length="395" mass="43919">MAPFWQTGMVTHENLIFLGAGFLVGVVVCLVFQRLGLSMVTRRLASISAQALQANSTQFLDLADHYFAGYIKEARKELDIKGDEMIRSVDPVRQALDRYENRLGQMELERERAFGSLTAQLVEMARTQESLQRETGNLVKSLRLPHVRGRWGEITLRKVAELAGMAEQCDFTEQLQKGSGKGALRPDMVVHLPGDRNIVVDSKVPLAAYLDALESTTKEARKAGLLNHARQVLAHINALSAKEYWRQFTPTPEFVVLFIPGENFFSAALAQKPDLIETAIQKGVILATPATLISLLKSVSYGWSQAKSHENAKEITRLGSELFQRISLMAESMNLLGKDIERAASTYNKTVGTIERRVMVSAKKLSNLGIAEDRNIPEVHSVTTGIRNMAVEEKQ</sequence>
<dbReference type="STRING" id="177437.HRM2_09250"/>
<dbReference type="AlphaFoldDB" id="C0QKG7"/>
<evidence type="ECO:0000256" key="3">
    <source>
        <dbReference type="ARBA" id="ARBA00023054"/>
    </source>
</evidence>
<evidence type="ECO:0000256" key="4">
    <source>
        <dbReference type="ARBA" id="ARBA00023172"/>
    </source>
</evidence>
<keyword evidence="7" id="KW-1185">Reference proteome</keyword>
<evidence type="ECO:0000313" key="6">
    <source>
        <dbReference type="EMBL" id="ACN14038.1"/>
    </source>
</evidence>
<dbReference type="EMBL" id="CP001087">
    <property type="protein sequence ID" value="ACN14038.1"/>
    <property type="molecule type" value="Genomic_DNA"/>
</dbReference>
<protein>
    <recommendedName>
        <fullName evidence="8">DNA recombination protein RmuC</fullName>
    </recommendedName>
</protein>
<comment type="function">
    <text evidence="1">Involved in DNA recombination.</text>
</comment>
<keyword evidence="3" id="KW-0175">Coiled coil</keyword>
<keyword evidence="5" id="KW-0472">Membrane</keyword>
<dbReference type="GO" id="GO:0006310">
    <property type="term" value="P:DNA recombination"/>
    <property type="evidence" value="ECO:0007669"/>
    <property type="project" value="UniProtKB-KW"/>
</dbReference>